<protein>
    <recommendedName>
        <fullName evidence="5">DNA-directed RNA polymerase subunit epsilon</fullName>
        <shortName evidence="5">RNAP epsilon subunit</shortName>
        <ecNumber evidence="5">2.7.7.6</ecNumber>
    </recommendedName>
    <alternativeName>
        <fullName evidence="5">RNA polymerase epsilon subunit</fullName>
    </alternativeName>
    <alternativeName>
        <fullName evidence="5">Transcriptase subunit epsilon</fullName>
    </alternativeName>
</protein>
<comment type="subunit">
    <text evidence="5">RNAP is composed of a core of 2 alpha, a beta and a beta' subunit. The core is associated with a delta subunit, and at least one of epsilon or omega. When a sigma factor is associated with the core the holoenzyme is formed, which can initiate transcription.</text>
</comment>
<dbReference type="NCBIfam" id="NF010188">
    <property type="entry name" value="PRK13667.1"/>
    <property type="match status" value="1"/>
</dbReference>
<dbReference type="InterPro" id="IPR009907">
    <property type="entry name" value="RpoY"/>
</dbReference>
<evidence type="ECO:0000313" key="7">
    <source>
        <dbReference type="Proteomes" id="UP000188184"/>
    </source>
</evidence>
<dbReference type="KEGG" id="pmar:B0X71_12645"/>
<evidence type="ECO:0000313" key="6">
    <source>
        <dbReference type="EMBL" id="AQQ53853.1"/>
    </source>
</evidence>
<evidence type="ECO:0000256" key="5">
    <source>
        <dbReference type="HAMAP-Rule" id="MF_01553"/>
    </source>
</evidence>
<evidence type="ECO:0000256" key="2">
    <source>
        <dbReference type="ARBA" id="ARBA00022679"/>
    </source>
</evidence>
<comment type="function">
    <text evidence="5">A non-essential component of RNA polymerase (RNAP).</text>
</comment>
<evidence type="ECO:0000256" key="1">
    <source>
        <dbReference type="ARBA" id="ARBA00022478"/>
    </source>
</evidence>
<dbReference type="GO" id="GO:0000428">
    <property type="term" value="C:DNA-directed RNA polymerase complex"/>
    <property type="evidence" value="ECO:0007669"/>
    <property type="project" value="UniProtKB-KW"/>
</dbReference>
<accession>A0A1Q2L0B0</accession>
<dbReference type="GO" id="GO:0003899">
    <property type="term" value="F:DNA-directed RNA polymerase activity"/>
    <property type="evidence" value="ECO:0007669"/>
    <property type="project" value="UniProtKB-UniRule"/>
</dbReference>
<keyword evidence="2 5" id="KW-0808">Transferase</keyword>
<dbReference type="HAMAP" id="MF_01553">
    <property type="entry name" value="RNApol_bact_RpoY"/>
    <property type="match status" value="1"/>
</dbReference>
<dbReference type="EC" id="2.7.7.6" evidence="5"/>
<comment type="similarity">
    <text evidence="5">Belongs to the RNA polymerase subunit epsilon family.</text>
</comment>
<dbReference type="Proteomes" id="UP000188184">
    <property type="component" value="Chromosome"/>
</dbReference>
<organism evidence="6 7">
    <name type="scientific">Planococcus lenghuensis</name>
    <dbReference type="NCBI Taxonomy" id="2213202"/>
    <lineage>
        <taxon>Bacteria</taxon>
        <taxon>Bacillati</taxon>
        <taxon>Bacillota</taxon>
        <taxon>Bacilli</taxon>
        <taxon>Bacillales</taxon>
        <taxon>Caryophanaceae</taxon>
        <taxon>Planococcus</taxon>
    </lineage>
</organism>
<comment type="catalytic activity">
    <reaction evidence="5">
        <text>RNA(n) + a ribonucleoside 5'-triphosphate = RNA(n+1) + diphosphate</text>
        <dbReference type="Rhea" id="RHEA:21248"/>
        <dbReference type="Rhea" id="RHEA-COMP:14527"/>
        <dbReference type="Rhea" id="RHEA-COMP:17342"/>
        <dbReference type="ChEBI" id="CHEBI:33019"/>
        <dbReference type="ChEBI" id="CHEBI:61557"/>
        <dbReference type="ChEBI" id="CHEBI:140395"/>
        <dbReference type="EC" id="2.7.7.6"/>
    </reaction>
</comment>
<dbReference type="AlphaFoldDB" id="A0A1Q2L0B0"/>
<dbReference type="Gene3D" id="3.10.20.730">
    <property type="entry name" value="RNAP, epsilon subunit-like"/>
    <property type="match status" value="1"/>
</dbReference>
<keyword evidence="4 5" id="KW-0804">Transcription</keyword>
<dbReference type="OrthoDB" id="2147503at2"/>
<dbReference type="GO" id="GO:0003677">
    <property type="term" value="F:DNA binding"/>
    <property type="evidence" value="ECO:0007669"/>
    <property type="project" value="UniProtKB-UniRule"/>
</dbReference>
<dbReference type="EMBL" id="CP019640">
    <property type="protein sequence ID" value="AQQ53853.1"/>
    <property type="molecule type" value="Genomic_DNA"/>
</dbReference>
<name>A0A1Q2L0B0_9BACL</name>
<evidence type="ECO:0000256" key="4">
    <source>
        <dbReference type="ARBA" id="ARBA00023163"/>
    </source>
</evidence>
<keyword evidence="3 5" id="KW-0548">Nucleotidyltransferase</keyword>
<evidence type="ECO:0000256" key="3">
    <source>
        <dbReference type="ARBA" id="ARBA00022695"/>
    </source>
</evidence>
<sequence length="72" mass="8742">MIFKVYYQTNRSEVPVRENTKSLYVDASNEREVRRHLKDRDLNIEYIQLLEGNHLEYEQANPHYEVETADNR</sequence>
<reference evidence="6 7" key="1">
    <citation type="submission" date="2017-02" db="EMBL/GenBank/DDBJ databases">
        <title>The complete genomic sequence of a novel cold adapted crude oil-degrading bacterium Planococcus qaidamina Y42.</title>
        <authorList>
            <person name="Yang R."/>
        </authorList>
    </citation>
    <scope>NUCLEOTIDE SEQUENCE [LARGE SCALE GENOMIC DNA]</scope>
    <source>
        <strain evidence="6 7">Y42</strain>
    </source>
</reference>
<keyword evidence="7" id="KW-1185">Reference proteome</keyword>
<gene>
    <name evidence="5" type="primary">rpoY</name>
    <name evidence="6" type="ORF">B0X71_12645</name>
</gene>
<proteinExistence type="inferred from homology"/>
<dbReference type="RefSeq" id="WP_077589752.1">
    <property type="nucleotide sequence ID" value="NZ_CP019640.1"/>
</dbReference>
<keyword evidence="1 5" id="KW-0240">DNA-directed RNA polymerase</keyword>
<dbReference type="Pfam" id="PF07288">
    <property type="entry name" value="RpoY"/>
    <property type="match status" value="1"/>
</dbReference>
<dbReference type="GO" id="GO:0006351">
    <property type="term" value="P:DNA-templated transcription"/>
    <property type="evidence" value="ECO:0007669"/>
    <property type="project" value="UniProtKB-UniRule"/>
</dbReference>